<protein>
    <submittedName>
        <fullName evidence="2">Uncharacterized protein</fullName>
    </submittedName>
</protein>
<name>A0ABQ9H4H4_9NEOP</name>
<evidence type="ECO:0000256" key="1">
    <source>
        <dbReference type="SAM" id="Phobius"/>
    </source>
</evidence>
<feature type="transmembrane region" description="Helical" evidence="1">
    <location>
        <begin position="30"/>
        <end position="54"/>
    </location>
</feature>
<dbReference type="Proteomes" id="UP001159363">
    <property type="component" value="Chromosome 6"/>
</dbReference>
<comment type="caution">
    <text evidence="2">The sequence shown here is derived from an EMBL/GenBank/DDBJ whole genome shotgun (WGS) entry which is preliminary data.</text>
</comment>
<sequence length="77" mass="8856">MVVHTKQMIDLHIKLCDTVEMMSSAHGLHVVLWLFTASLVFTSITYSMMMFSLYSNTQHAPVYINFVLWGGFNVTRL</sequence>
<reference evidence="2 3" key="1">
    <citation type="submission" date="2023-02" db="EMBL/GenBank/DDBJ databases">
        <title>LHISI_Scaffold_Assembly.</title>
        <authorList>
            <person name="Stuart O.P."/>
            <person name="Cleave R."/>
            <person name="Magrath M.J.L."/>
            <person name="Mikheyev A.S."/>
        </authorList>
    </citation>
    <scope>NUCLEOTIDE SEQUENCE [LARGE SCALE GENOMIC DNA]</scope>
    <source>
        <strain evidence="2">Daus_M_001</strain>
        <tissue evidence="2">Leg muscle</tissue>
    </source>
</reference>
<proteinExistence type="predicted"/>
<evidence type="ECO:0000313" key="2">
    <source>
        <dbReference type="EMBL" id="KAJ8879198.1"/>
    </source>
</evidence>
<gene>
    <name evidence="2" type="ORF">PR048_019804</name>
</gene>
<keyword evidence="1" id="KW-0472">Membrane</keyword>
<keyword evidence="1" id="KW-0812">Transmembrane</keyword>
<dbReference type="EMBL" id="JARBHB010000007">
    <property type="protein sequence ID" value="KAJ8879198.1"/>
    <property type="molecule type" value="Genomic_DNA"/>
</dbReference>
<keyword evidence="3" id="KW-1185">Reference proteome</keyword>
<organism evidence="2 3">
    <name type="scientific">Dryococelus australis</name>
    <dbReference type="NCBI Taxonomy" id="614101"/>
    <lineage>
        <taxon>Eukaryota</taxon>
        <taxon>Metazoa</taxon>
        <taxon>Ecdysozoa</taxon>
        <taxon>Arthropoda</taxon>
        <taxon>Hexapoda</taxon>
        <taxon>Insecta</taxon>
        <taxon>Pterygota</taxon>
        <taxon>Neoptera</taxon>
        <taxon>Polyneoptera</taxon>
        <taxon>Phasmatodea</taxon>
        <taxon>Verophasmatodea</taxon>
        <taxon>Anareolatae</taxon>
        <taxon>Phasmatidae</taxon>
        <taxon>Eurycanthinae</taxon>
        <taxon>Dryococelus</taxon>
    </lineage>
</organism>
<keyword evidence="1" id="KW-1133">Transmembrane helix</keyword>
<accession>A0ABQ9H4H4</accession>
<evidence type="ECO:0000313" key="3">
    <source>
        <dbReference type="Proteomes" id="UP001159363"/>
    </source>
</evidence>